<evidence type="ECO:0000313" key="4">
    <source>
        <dbReference type="Proteomes" id="UP000054558"/>
    </source>
</evidence>
<organism evidence="3 4">
    <name type="scientific">Klebsormidium nitens</name>
    <name type="common">Green alga</name>
    <name type="synonym">Ulothrix nitens</name>
    <dbReference type="NCBI Taxonomy" id="105231"/>
    <lineage>
        <taxon>Eukaryota</taxon>
        <taxon>Viridiplantae</taxon>
        <taxon>Streptophyta</taxon>
        <taxon>Klebsormidiophyceae</taxon>
        <taxon>Klebsormidiales</taxon>
        <taxon>Klebsormidiaceae</taxon>
        <taxon>Klebsormidium</taxon>
    </lineage>
</organism>
<proteinExistence type="predicted"/>
<feature type="signal peptide" evidence="2">
    <location>
        <begin position="1"/>
        <end position="23"/>
    </location>
</feature>
<dbReference type="Proteomes" id="UP000054558">
    <property type="component" value="Unassembled WGS sequence"/>
</dbReference>
<dbReference type="SUPFAM" id="SSF53474">
    <property type="entry name" value="alpha/beta-Hydrolases"/>
    <property type="match status" value="1"/>
</dbReference>
<dbReference type="OrthoDB" id="2020799at2759"/>
<dbReference type="Gene3D" id="3.40.50.1820">
    <property type="entry name" value="alpha/beta hydrolase"/>
    <property type="match status" value="1"/>
</dbReference>
<dbReference type="InterPro" id="IPR029058">
    <property type="entry name" value="AB_hydrolase_fold"/>
</dbReference>
<keyword evidence="2" id="KW-0732">Signal</keyword>
<name>A0A1Y1I6D9_KLENI</name>
<protein>
    <submittedName>
        <fullName evidence="3">Uncharacterized protein</fullName>
    </submittedName>
</protein>
<feature type="chain" id="PRO_5012869604" evidence="2">
    <location>
        <begin position="24"/>
        <end position="836"/>
    </location>
</feature>
<keyword evidence="4" id="KW-1185">Reference proteome</keyword>
<dbReference type="InterPro" id="IPR009199">
    <property type="entry name" value="PhoPQ-act_pathogen-rel_PqaA"/>
</dbReference>
<feature type="compositionally biased region" description="Polar residues" evidence="1">
    <location>
        <begin position="401"/>
        <end position="413"/>
    </location>
</feature>
<evidence type="ECO:0000256" key="1">
    <source>
        <dbReference type="SAM" id="MobiDB-lite"/>
    </source>
</evidence>
<reference evidence="3 4" key="1">
    <citation type="journal article" date="2014" name="Nat. Commun.">
        <title>Klebsormidium flaccidum genome reveals primary factors for plant terrestrial adaptation.</title>
        <authorList>
            <person name="Hori K."/>
            <person name="Maruyama F."/>
            <person name="Fujisawa T."/>
            <person name="Togashi T."/>
            <person name="Yamamoto N."/>
            <person name="Seo M."/>
            <person name="Sato S."/>
            <person name="Yamada T."/>
            <person name="Mori H."/>
            <person name="Tajima N."/>
            <person name="Moriyama T."/>
            <person name="Ikeuchi M."/>
            <person name="Watanabe M."/>
            <person name="Wada H."/>
            <person name="Kobayashi K."/>
            <person name="Saito M."/>
            <person name="Masuda T."/>
            <person name="Sasaki-Sekimoto Y."/>
            <person name="Mashiguchi K."/>
            <person name="Awai K."/>
            <person name="Shimojima M."/>
            <person name="Masuda S."/>
            <person name="Iwai M."/>
            <person name="Nobusawa T."/>
            <person name="Narise T."/>
            <person name="Kondo S."/>
            <person name="Saito H."/>
            <person name="Sato R."/>
            <person name="Murakawa M."/>
            <person name="Ihara Y."/>
            <person name="Oshima-Yamada Y."/>
            <person name="Ohtaka K."/>
            <person name="Satoh M."/>
            <person name="Sonobe K."/>
            <person name="Ishii M."/>
            <person name="Ohtani R."/>
            <person name="Kanamori-Sato M."/>
            <person name="Honoki R."/>
            <person name="Miyazaki D."/>
            <person name="Mochizuki H."/>
            <person name="Umetsu J."/>
            <person name="Higashi K."/>
            <person name="Shibata D."/>
            <person name="Kamiya Y."/>
            <person name="Sato N."/>
            <person name="Nakamura Y."/>
            <person name="Tabata S."/>
            <person name="Ida S."/>
            <person name="Kurokawa K."/>
            <person name="Ohta H."/>
        </authorList>
    </citation>
    <scope>NUCLEOTIDE SEQUENCE [LARGE SCALE GENOMIC DNA]</scope>
    <source>
        <strain evidence="3 4">NIES-2285</strain>
    </source>
</reference>
<feature type="region of interest" description="Disordered" evidence="1">
    <location>
        <begin position="567"/>
        <end position="591"/>
    </location>
</feature>
<dbReference type="PANTHER" id="PTHR31497:SF0">
    <property type="entry name" value="AUTOCRINE PROLIFERATION REPRESSOR PROTEIN A"/>
    <property type="match status" value="1"/>
</dbReference>
<evidence type="ECO:0000313" key="3">
    <source>
        <dbReference type="EMBL" id="GAQ86524.1"/>
    </source>
</evidence>
<dbReference type="AlphaFoldDB" id="A0A1Y1I6D9"/>
<evidence type="ECO:0000256" key="2">
    <source>
        <dbReference type="SAM" id="SignalP"/>
    </source>
</evidence>
<feature type="region of interest" description="Disordered" evidence="1">
    <location>
        <begin position="484"/>
        <end position="518"/>
    </location>
</feature>
<accession>A0A1Y1I6D9</accession>
<dbReference type="PANTHER" id="PTHR31497">
    <property type="entry name" value="AUTOCRINE PROLIFERATION REPRESSOR PROTEIN A"/>
    <property type="match status" value="1"/>
</dbReference>
<feature type="compositionally biased region" description="Low complexity" evidence="1">
    <location>
        <begin position="430"/>
        <end position="443"/>
    </location>
</feature>
<dbReference type="EMBL" id="DF237243">
    <property type="protein sequence ID" value="GAQ86524.1"/>
    <property type="molecule type" value="Genomic_DNA"/>
</dbReference>
<dbReference type="Pfam" id="PF10142">
    <property type="entry name" value="PhoPQ_related"/>
    <property type="match status" value="1"/>
</dbReference>
<feature type="region of interest" description="Disordered" evidence="1">
    <location>
        <begin position="386"/>
        <end position="466"/>
    </location>
</feature>
<sequence length="836" mass="90491">MASHLVPRLSLLVVAFAICPSYARIICQAPCADASNSSFARAPVSGTALDEYVAKVDVAYGWHETGRVMHGVLPFSTWTGHMLNMTSQRCLTEKDTSCSVWTHTLVVIVPGNLQFTRTALLLVSEGSNTSPPPTAFDSFILMAAALAVKTHSVTAVLYQVPNQPCTFADDPDGRPRSEDALIAFTWRHFLDHPDEVEWPARFPMVKAAVRAMDTVQAYARQLLGNQIENFAVVGASKRGWVAWLTAAVDKRVTCAVPIVMDLLNAQANLAHFYRSLGGWPFTFRDYYDLNITRDLTTPGMDRLWALIDGYQYRDRLMMPKLLVTTSQDEFFMIDDGRFFWDALPGEKHALILANTEHTLITSIAKLVKAIAAFHLSVMDSQRAHDLAGGSERVADQGGGRSISNQGGAHSVPNQGGADSALSEGVAAKMGGAESASSQGAAESASKRGDAAGSAGGVGTDKIGGRVTNRGKLEAGSLVIGLAAQRRGRDGQGSPSGNASEVRGPISGEEEGGDEVSRRDIYRMCGTPRGLQTVYRALLDESRPWRFRWLEGILDAFGGEDVARWKSGGEDGEVNRGAKRAQVQGGKGGASAGVESEDFLSFPSKAAQGGGIDDGGRKEVARFPGVGAGADAGGGNGLFLALPSENTRDVELSQEEKDWERECAKQVQAREGGLLQLAEPYAATPLGGGPGRARPKYRYELHREEGRIEIFCTDVPQKIIQWSAYTPPGNDRRDFRFVTRDYGNCSTFRIAGGCVQPFCFTPRALKPRGPNLGDGVRYEARLAPPGRGYGAFFVEMRWRGLWDRPLYVFSTPALVVPDTYPFEDCRFAQGGCTGRLL</sequence>
<gene>
    <name evidence="3" type="ORF">KFL_002940100</name>
</gene>